<dbReference type="GO" id="GO:0016020">
    <property type="term" value="C:membrane"/>
    <property type="evidence" value="ECO:0007669"/>
    <property type="project" value="UniProtKB-SubCell"/>
</dbReference>
<organism evidence="7">
    <name type="scientific">[Clostridium] nexile</name>
    <dbReference type="NCBI Taxonomy" id="29361"/>
    <lineage>
        <taxon>Bacteria</taxon>
        <taxon>Bacillati</taxon>
        <taxon>Bacillota</taxon>
        <taxon>Clostridia</taxon>
        <taxon>Lachnospirales</taxon>
        <taxon>Lachnospiraceae</taxon>
        <taxon>Tyzzerella</taxon>
    </lineage>
</organism>
<dbReference type="Pfam" id="PF12698">
    <property type="entry name" value="ABC2_membrane_3"/>
    <property type="match status" value="1"/>
</dbReference>
<evidence type="ECO:0000256" key="1">
    <source>
        <dbReference type="ARBA" id="ARBA00004141"/>
    </source>
</evidence>
<evidence type="ECO:0000256" key="2">
    <source>
        <dbReference type="ARBA" id="ARBA00022692"/>
    </source>
</evidence>
<accession>A0A6N2VB67</accession>
<feature type="transmembrane region" description="Helical" evidence="5">
    <location>
        <begin position="195"/>
        <end position="217"/>
    </location>
</feature>
<name>A0A6N2VB67_9FIRM</name>
<keyword evidence="4 5" id="KW-0472">Membrane</keyword>
<proteinExistence type="predicted"/>
<feature type="transmembrane region" description="Helical" evidence="5">
    <location>
        <begin position="243"/>
        <end position="269"/>
    </location>
</feature>
<dbReference type="PANTHER" id="PTHR43471">
    <property type="entry name" value="ABC TRANSPORTER PERMEASE"/>
    <property type="match status" value="1"/>
</dbReference>
<evidence type="ECO:0000313" key="7">
    <source>
        <dbReference type="EMBL" id="VYT27428.1"/>
    </source>
</evidence>
<protein>
    <submittedName>
        <fullName evidence="7">ABC-2 family transporter protein</fullName>
    </submittedName>
</protein>
<dbReference type="PANTHER" id="PTHR43471:SF3">
    <property type="entry name" value="ABC TRANSPORTER PERMEASE PROTEIN NATB"/>
    <property type="match status" value="1"/>
</dbReference>
<sequence>MKSIKEIFNKEMVRVFKDKKMVFSVFFLPVIIMIGIMYLMSQMITGMEDDITKHKPIVYVQNEQESFEKFLESIHADYKIHAISESERADVETKIRDGEADLLIEFPKNMDEMIQDYKEGDPVPQIKTYYNPSEEYSNAAYKEISLEVLEAYRQTLLTERVGDLEQIAVFTVNSDNDKMVIQDEQKASGKALGMMLPYFITILLFAGAMGIGTDMIAGEKERGTMASLLVAPIKRSSIVLGKVFALMALSGISSVIYVGAMVAFMPLMSKSMLGTSGENLNISLNANQIAMLAVLLIGVAFLYSTMIALTSVFAKTIKEATTYVMPLYMVVLVVGLMTMFTTGNTDGKMYYIPVYNISLVLKGILSHEVTMAQYGVTVAMTFAIGFLLVGIIVKAFESEKVMAA</sequence>
<evidence type="ECO:0000256" key="4">
    <source>
        <dbReference type="ARBA" id="ARBA00023136"/>
    </source>
</evidence>
<dbReference type="GO" id="GO:0140359">
    <property type="term" value="F:ABC-type transporter activity"/>
    <property type="evidence" value="ECO:0007669"/>
    <property type="project" value="InterPro"/>
</dbReference>
<feature type="transmembrane region" description="Helical" evidence="5">
    <location>
        <begin position="21"/>
        <end position="40"/>
    </location>
</feature>
<evidence type="ECO:0000256" key="3">
    <source>
        <dbReference type="ARBA" id="ARBA00022989"/>
    </source>
</evidence>
<feature type="transmembrane region" description="Helical" evidence="5">
    <location>
        <begin position="289"/>
        <end position="313"/>
    </location>
</feature>
<keyword evidence="2 5" id="KW-0812">Transmembrane</keyword>
<gene>
    <name evidence="7" type="ORF">CNLFYP112_02591</name>
</gene>
<reference evidence="7" key="1">
    <citation type="submission" date="2019-11" db="EMBL/GenBank/DDBJ databases">
        <authorList>
            <person name="Feng L."/>
        </authorList>
    </citation>
    <scope>NUCLEOTIDE SEQUENCE</scope>
    <source>
        <strain evidence="7">CnexileLFYP112</strain>
    </source>
</reference>
<feature type="transmembrane region" description="Helical" evidence="5">
    <location>
        <begin position="320"/>
        <end position="340"/>
    </location>
</feature>
<evidence type="ECO:0000256" key="5">
    <source>
        <dbReference type="SAM" id="Phobius"/>
    </source>
</evidence>
<evidence type="ECO:0000259" key="6">
    <source>
        <dbReference type="Pfam" id="PF12698"/>
    </source>
</evidence>
<feature type="transmembrane region" description="Helical" evidence="5">
    <location>
        <begin position="371"/>
        <end position="393"/>
    </location>
</feature>
<dbReference type="EMBL" id="CACRTG010000025">
    <property type="protein sequence ID" value="VYT27428.1"/>
    <property type="molecule type" value="Genomic_DNA"/>
</dbReference>
<feature type="domain" description="ABC-2 type transporter transmembrane" evidence="6">
    <location>
        <begin position="19"/>
        <end position="393"/>
    </location>
</feature>
<keyword evidence="3 5" id="KW-1133">Transmembrane helix</keyword>
<dbReference type="InterPro" id="IPR013525">
    <property type="entry name" value="ABC2_TM"/>
</dbReference>
<comment type="subcellular location">
    <subcellularLocation>
        <location evidence="1">Membrane</location>
        <topology evidence="1">Multi-pass membrane protein</topology>
    </subcellularLocation>
</comment>
<dbReference type="AlphaFoldDB" id="A0A6N2VB67"/>